<dbReference type="SUPFAM" id="SSF52047">
    <property type="entry name" value="RNI-like"/>
    <property type="match status" value="1"/>
</dbReference>
<dbReference type="Gene3D" id="3.80.10.10">
    <property type="entry name" value="Ribonuclease Inhibitor"/>
    <property type="match status" value="1"/>
</dbReference>
<name>A0A0K9Q3M5_ZOSMR</name>
<dbReference type="InterPro" id="IPR032675">
    <property type="entry name" value="LRR_dom_sf"/>
</dbReference>
<gene>
    <name evidence="2" type="ORF">ZOSMA_11G00910</name>
</gene>
<dbReference type="PANTHER" id="PTHR31639:SF56">
    <property type="entry name" value="OS08G0461800 PROTEIN"/>
    <property type="match status" value="1"/>
</dbReference>
<dbReference type="OrthoDB" id="1424615at2759"/>
<keyword evidence="3" id="KW-1185">Reference proteome</keyword>
<dbReference type="SUPFAM" id="SSF81383">
    <property type="entry name" value="F-box domain"/>
    <property type="match status" value="1"/>
</dbReference>
<dbReference type="InterPro" id="IPR036047">
    <property type="entry name" value="F-box-like_dom_sf"/>
</dbReference>
<dbReference type="OMA" id="FRENDHK"/>
<dbReference type="PROSITE" id="PS50181">
    <property type="entry name" value="FBOX"/>
    <property type="match status" value="1"/>
</dbReference>
<dbReference type="Proteomes" id="UP000036987">
    <property type="component" value="Unassembled WGS sequence"/>
</dbReference>
<comment type="caution">
    <text evidence="2">The sequence shown here is derived from an EMBL/GenBank/DDBJ whole genome shotgun (WGS) entry which is preliminary data.</text>
</comment>
<dbReference type="STRING" id="29655.A0A0K9Q3M5"/>
<proteinExistence type="predicted"/>
<feature type="domain" description="F-box" evidence="1">
    <location>
        <begin position="16"/>
        <end position="69"/>
    </location>
</feature>
<organism evidence="2 3">
    <name type="scientific">Zostera marina</name>
    <name type="common">Eelgrass</name>
    <dbReference type="NCBI Taxonomy" id="29655"/>
    <lineage>
        <taxon>Eukaryota</taxon>
        <taxon>Viridiplantae</taxon>
        <taxon>Streptophyta</taxon>
        <taxon>Embryophyta</taxon>
        <taxon>Tracheophyta</taxon>
        <taxon>Spermatophyta</taxon>
        <taxon>Magnoliopsida</taxon>
        <taxon>Liliopsida</taxon>
        <taxon>Zosteraceae</taxon>
        <taxon>Zostera</taxon>
    </lineage>
</organism>
<dbReference type="AlphaFoldDB" id="A0A0K9Q3M5"/>
<dbReference type="Pfam" id="PF24758">
    <property type="entry name" value="LRR_At5g56370"/>
    <property type="match status" value="1"/>
</dbReference>
<accession>A0A0K9Q3M5</accession>
<dbReference type="EMBL" id="LFYR01000216">
    <property type="protein sequence ID" value="KMZ75065.1"/>
    <property type="molecule type" value="Genomic_DNA"/>
</dbReference>
<dbReference type="InterPro" id="IPR055411">
    <property type="entry name" value="LRR_FXL15/At3g58940/PEG3-like"/>
</dbReference>
<dbReference type="PANTHER" id="PTHR31639">
    <property type="entry name" value="F-BOX PROTEIN-LIKE"/>
    <property type="match status" value="1"/>
</dbReference>
<dbReference type="InterPro" id="IPR001810">
    <property type="entry name" value="F-box_dom"/>
</dbReference>
<reference evidence="3" key="1">
    <citation type="journal article" date="2016" name="Nature">
        <title>The genome of the seagrass Zostera marina reveals angiosperm adaptation to the sea.</title>
        <authorList>
            <person name="Olsen J.L."/>
            <person name="Rouze P."/>
            <person name="Verhelst B."/>
            <person name="Lin Y.-C."/>
            <person name="Bayer T."/>
            <person name="Collen J."/>
            <person name="Dattolo E."/>
            <person name="De Paoli E."/>
            <person name="Dittami S."/>
            <person name="Maumus F."/>
            <person name="Michel G."/>
            <person name="Kersting A."/>
            <person name="Lauritano C."/>
            <person name="Lohaus R."/>
            <person name="Toepel M."/>
            <person name="Tonon T."/>
            <person name="Vanneste K."/>
            <person name="Amirebrahimi M."/>
            <person name="Brakel J."/>
            <person name="Bostroem C."/>
            <person name="Chovatia M."/>
            <person name="Grimwood J."/>
            <person name="Jenkins J.W."/>
            <person name="Jueterbock A."/>
            <person name="Mraz A."/>
            <person name="Stam W.T."/>
            <person name="Tice H."/>
            <person name="Bornberg-Bauer E."/>
            <person name="Green P.J."/>
            <person name="Pearson G.A."/>
            <person name="Procaccini G."/>
            <person name="Duarte C.M."/>
            <person name="Schmutz J."/>
            <person name="Reusch T.B.H."/>
            <person name="Van de Peer Y."/>
        </authorList>
    </citation>
    <scope>NUCLEOTIDE SEQUENCE [LARGE SCALE GENOMIC DNA]</scope>
    <source>
        <strain evidence="3">cv. Finnish</strain>
    </source>
</reference>
<dbReference type="Pfam" id="PF00646">
    <property type="entry name" value="F-box"/>
    <property type="match status" value="1"/>
</dbReference>
<protein>
    <recommendedName>
        <fullName evidence="1">F-box domain-containing protein</fullName>
    </recommendedName>
</protein>
<evidence type="ECO:0000313" key="3">
    <source>
        <dbReference type="Proteomes" id="UP000036987"/>
    </source>
</evidence>
<sequence>MEAIHYGFAKKLKVNEDRITSLPYNVKQMILDHLSLKESISTSFLSRDWRYIWRIRSKFFLDDETFSDIINAVNHVLSVHRGEIHTFFAIRNGNIFVAEEEEDDNLFVDITSGGINSWIDCLAKAHVQNLKLRFQTENPLIISSALFRCERLITLDLTYMELALPRSSIELRSLTNINFKFLKISSSDLERLIKSCPLLNNLNLYYILCENLNIHSPNLKYLKLFGYHSCLNLNETPMITDASISTTFYFNPLNSNDHCDFTNVLHNLIEVKALNLNSHAIEHLKLSIGIKFNNMEKLNVILSLERKKHIETIISILQCSPVLDCFHVQSWVKEIDYFQESEQFWNVFVDFKLNRLKNLSICKVRMVPQELRFIEFVLRNAPLLENFHTNLFHPSDTDDRFYKELIMPYPKASPRIKFCFKCSHMFQ</sequence>
<evidence type="ECO:0000313" key="2">
    <source>
        <dbReference type="EMBL" id="KMZ75065.1"/>
    </source>
</evidence>
<evidence type="ECO:0000259" key="1">
    <source>
        <dbReference type="PROSITE" id="PS50181"/>
    </source>
</evidence>